<dbReference type="VEuPathDB" id="FungiDB:ASPGLDRAFT_1493574"/>
<accession>A0A1L9VG63</accession>
<keyword evidence="2" id="KW-1185">Reference proteome</keyword>
<proteinExistence type="predicted"/>
<gene>
    <name evidence="1" type="ORF">ASPGLDRAFT_1493574</name>
</gene>
<evidence type="ECO:0000313" key="1">
    <source>
        <dbReference type="EMBL" id="OJJ82938.1"/>
    </source>
</evidence>
<dbReference type="AlphaFoldDB" id="A0A1L9VG63"/>
<name>A0A1L9VG63_ASPGL</name>
<dbReference type="OrthoDB" id="10578378at2759"/>
<organism evidence="1 2">
    <name type="scientific">Aspergillus glaucus CBS 516.65</name>
    <dbReference type="NCBI Taxonomy" id="1160497"/>
    <lineage>
        <taxon>Eukaryota</taxon>
        <taxon>Fungi</taxon>
        <taxon>Dikarya</taxon>
        <taxon>Ascomycota</taxon>
        <taxon>Pezizomycotina</taxon>
        <taxon>Eurotiomycetes</taxon>
        <taxon>Eurotiomycetidae</taxon>
        <taxon>Eurotiales</taxon>
        <taxon>Aspergillaceae</taxon>
        <taxon>Aspergillus</taxon>
        <taxon>Aspergillus subgen. Aspergillus</taxon>
    </lineage>
</organism>
<reference evidence="2" key="1">
    <citation type="journal article" date="2017" name="Genome Biol.">
        <title>Comparative genomics reveals high biological diversity and specific adaptations in the industrially and medically important fungal genus Aspergillus.</title>
        <authorList>
            <person name="de Vries R.P."/>
            <person name="Riley R."/>
            <person name="Wiebenga A."/>
            <person name="Aguilar-Osorio G."/>
            <person name="Amillis S."/>
            <person name="Uchima C.A."/>
            <person name="Anderluh G."/>
            <person name="Asadollahi M."/>
            <person name="Askin M."/>
            <person name="Barry K."/>
            <person name="Battaglia E."/>
            <person name="Bayram O."/>
            <person name="Benocci T."/>
            <person name="Braus-Stromeyer S.A."/>
            <person name="Caldana C."/>
            <person name="Canovas D."/>
            <person name="Cerqueira G.C."/>
            <person name="Chen F."/>
            <person name="Chen W."/>
            <person name="Choi C."/>
            <person name="Clum A."/>
            <person name="Dos Santos R.A."/>
            <person name="Damasio A.R."/>
            <person name="Diallinas G."/>
            <person name="Emri T."/>
            <person name="Fekete E."/>
            <person name="Flipphi M."/>
            <person name="Freyberg S."/>
            <person name="Gallo A."/>
            <person name="Gournas C."/>
            <person name="Habgood R."/>
            <person name="Hainaut M."/>
            <person name="Harispe M.L."/>
            <person name="Henrissat B."/>
            <person name="Hilden K.S."/>
            <person name="Hope R."/>
            <person name="Hossain A."/>
            <person name="Karabika E."/>
            <person name="Karaffa L."/>
            <person name="Karanyi Z."/>
            <person name="Krasevec N."/>
            <person name="Kuo A."/>
            <person name="Kusch H."/>
            <person name="LaButti K."/>
            <person name="Lagendijk E.L."/>
            <person name="Lapidus A."/>
            <person name="Levasseur A."/>
            <person name="Lindquist E."/>
            <person name="Lipzen A."/>
            <person name="Logrieco A.F."/>
            <person name="MacCabe A."/>
            <person name="Maekelae M.R."/>
            <person name="Malavazi I."/>
            <person name="Melin P."/>
            <person name="Meyer V."/>
            <person name="Mielnichuk N."/>
            <person name="Miskei M."/>
            <person name="Molnar A.P."/>
            <person name="Mule G."/>
            <person name="Ngan C.Y."/>
            <person name="Orejas M."/>
            <person name="Orosz E."/>
            <person name="Ouedraogo J.P."/>
            <person name="Overkamp K.M."/>
            <person name="Park H.-S."/>
            <person name="Perrone G."/>
            <person name="Piumi F."/>
            <person name="Punt P.J."/>
            <person name="Ram A.F."/>
            <person name="Ramon A."/>
            <person name="Rauscher S."/>
            <person name="Record E."/>
            <person name="Riano-Pachon D.M."/>
            <person name="Robert V."/>
            <person name="Roehrig J."/>
            <person name="Ruller R."/>
            <person name="Salamov A."/>
            <person name="Salih N.S."/>
            <person name="Samson R.A."/>
            <person name="Sandor E."/>
            <person name="Sanguinetti M."/>
            <person name="Schuetze T."/>
            <person name="Sepcic K."/>
            <person name="Shelest E."/>
            <person name="Sherlock G."/>
            <person name="Sophianopoulou V."/>
            <person name="Squina F.M."/>
            <person name="Sun H."/>
            <person name="Susca A."/>
            <person name="Todd R.B."/>
            <person name="Tsang A."/>
            <person name="Unkles S.E."/>
            <person name="van de Wiele N."/>
            <person name="van Rossen-Uffink D."/>
            <person name="Oliveira J.V."/>
            <person name="Vesth T.C."/>
            <person name="Visser J."/>
            <person name="Yu J.-H."/>
            <person name="Zhou M."/>
            <person name="Andersen M.R."/>
            <person name="Archer D.B."/>
            <person name="Baker S.E."/>
            <person name="Benoit I."/>
            <person name="Brakhage A.A."/>
            <person name="Braus G.H."/>
            <person name="Fischer R."/>
            <person name="Frisvad J.C."/>
            <person name="Goldman G.H."/>
            <person name="Houbraken J."/>
            <person name="Oakley B."/>
            <person name="Pocsi I."/>
            <person name="Scazzocchio C."/>
            <person name="Seiboth B."/>
            <person name="vanKuyk P.A."/>
            <person name="Wortman J."/>
            <person name="Dyer P.S."/>
            <person name="Grigoriev I.V."/>
        </authorList>
    </citation>
    <scope>NUCLEOTIDE SEQUENCE [LARGE SCALE GENOMIC DNA]</scope>
    <source>
        <strain evidence="2">CBS 516.65</strain>
    </source>
</reference>
<dbReference type="RefSeq" id="XP_022399636.1">
    <property type="nucleotide sequence ID" value="XM_022542030.1"/>
</dbReference>
<dbReference type="EMBL" id="KV878900">
    <property type="protein sequence ID" value="OJJ82938.1"/>
    <property type="molecule type" value="Genomic_DNA"/>
</dbReference>
<evidence type="ECO:0000313" key="2">
    <source>
        <dbReference type="Proteomes" id="UP000184300"/>
    </source>
</evidence>
<dbReference type="GeneID" id="34458291"/>
<sequence>MCLLDLPLEISGKSSIIEFDSENERFKPFAAYYIQRRAFAPDVLEDNIFIRTVGDVSYRIMNHLDPGRQERLKQISLAVFQAAEINLHGCLGPVLKEKGSWKPTNPYGYYQASDGREYILPVAVNMGNRSALE</sequence>
<protein>
    <submittedName>
        <fullName evidence="1">Uncharacterized protein</fullName>
    </submittedName>
</protein>
<dbReference type="Proteomes" id="UP000184300">
    <property type="component" value="Unassembled WGS sequence"/>
</dbReference>